<dbReference type="Gene3D" id="3.40.50.1820">
    <property type="entry name" value="alpha/beta hydrolase"/>
    <property type="match status" value="1"/>
</dbReference>
<dbReference type="RefSeq" id="WP_092837768.1">
    <property type="nucleotide sequence ID" value="NZ_CP028290.1"/>
</dbReference>
<evidence type="ECO:0000256" key="3">
    <source>
        <dbReference type="PIRNR" id="PIRNR005539"/>
    </source>
</evidence>
<feature type="active site" description="Nucleophile" evidence="4">
    <location>
        <position position="111"/>
    </location>
</feature>
<dbReference type="AlphaFoldDB" id="A0A1H0VRS0"/>
<evidence type="ECO:0000256" key="4">
    <source>
        <dbReference type="PIRSR" id="PIRSR005539-1"/>
    </source>
</evidence>
<evidence type="ECO:0000256" key="2">
    <source>
        <dbReference type="ARBA" id="ARBA00022801"/>
    </source>
</evidence>
<dbReference type="PIRSF" id="PIRSF005539">
    <property type="entry name" value="Pept_S33_TRI_F1"/>
    <property type="match status" value="1"/>
</dbReference>
<gene>
    <name evidence="6" type="ORF">SAMN04489708_12838</name>
</gene>
<organism evidence="6 7">
    <name type="scientific">Paracidovorax cattleyae</name>
    <dbReference type="NCBI Taxonomy" id="80868"/>
    <lineage>
        <taxon>Bacteria</taxon>
        <taxon>Pseudomonadati</taxon>
        <taxon>Pseudomonadota</taxon>
        <taxon>Betaproteobacteria</taxon>
        <taxon>Burkholderiales</taxon>
        <taxon>Comamonadaceae</taxon>
        <taxon>Paracidovorax</taxon>
    </lineage>
</organism>
<dbReference type="EMBL" id="FNJL01000028">
    <property type="protein sequence ID" value="SDP81217.1"/>
    <property type="molecule type" value="Genomic_DNA"/>
</dbReference>
<evidence type="ECO:0000256" key="1">
    <source>
        <dbReference type="ARBA" id="ARBA00010088"/>
    </source>
</evidence>
<keyword evidence="7" id="KW-1185">Reference proteome</keyword>
<dbReference type="GO" id="GO:0006508">
    <property type="term" value="P:proteolysis"/>
    <property type="evidence" value="ECO:0007669"/>
    <property type="project" value="InterPro"/>
</dbReference>
<dbReference type="GO" id="GO:0004177">
    <property type="term" value="F:aminopeptidase activity"/>
    <property type="evidence" value="ECO:0007669"/>
    <property type="project" value="UniProtKB-KW"/>
</dbReference>
<comment type="similarity">
    <text evidence="1 3">Belongs to the peptidase S33 family.</text>
</comment>
<evidence type="ECO:0000313" key="7">
    <source>
        <dbReference type="Proteomes" id="UP000199317"/>
    </source>
</evidence>
<dbReference type="Pfam" id="PF00561">
    <property type="entry name" value="Abhydrolase_1"/>
    <property type="match status" value="1"/>
</dbReference>
<dbReference type="InterPro" id="IPR000073">
    <property type="entry name" value="AB_hydrolase_1"/>
</dbReference>
<evidence type="ECO:0000313" key="6">
    <source>
        <dbReference type="EMBL" id="SDP81217.1"/>
    </source>
</evidence>
<keyword evidence="6" id="KW-0031">Aminopeptidase</keyword>
<feature type="active site" description="Proton donor" evidence="4">
    <location>
        <position position="278"/>
    </location>
</feature>
<dbReference type="PANTHER" id="PTHR43194:SF2">
    <property type="entry name" value="PEROXISOMAL MEMBRANE PROTEIN LPX1"/>
    <property type="match status" value="1"/>
</dbReference>
<evidence type="ECO:0000259" key="5">
    <source>
        <dbReference type="Pfam" id="PF00561"/>
    </source>
</evidence>
<dbReference type="InterPro" id="IPR029058">
    <property type="entry name" value="AB_hydrolase_fold"/>
</dbReference>
<dbReference type="NCBIfam" id="TIGR01250">
    <property type="entry name" value="pro_imino_pep_2"/>
    <property type="match status" value="1"/>
</dbReference>
<reference evidence="7" key="1">
    <citation type="submission" date="2016-10" db="EMBL/GenBank/DDBJ databases">
        <authorList>
            <person name="Varghese N."/>
            <person name="Submissions S."/>
        </authorList>
    </citation>
    <scope>NUCLEOTIDE SEQUENCE [LARGE SCALE GENOMIC DNA]</scope>
    <source>
        <strain evidence="7">DSM 17101</strain>
    </source>
</reference>
<keyword evidence="6" id="KW-0645">Protease</keyword>
<dbReference type="Proteomes" id="UP000199317">
    <property type="component" value="Unassembled WGS sequence"/>
</dbReference>
<dbReference type="SUPFAM" id="SSF53474">
    <property type="entry name" value="alpha/beta-Hydrolases"/>
    <property type="match status" value="1"/>
</dbReference>
<feature type="domain" description="AB hydrolase-1" evidence="5">
    <location>
        <begin position="33"/>
        <end position="284"/>
    </location>
</feature>
<dbReference type="PANTHER" id="PTHR43194">
    <property type="entry name" value="HYDROLASE ALPHA/BETA FOLD FAMILY"/>
    <property type="match status" value="1"/>
</dbReference>
<accession>A0A1H0VRS0</accession>
<protein>
    <submittedName>
        <fullName evidence="6">Tricorn interacting aminopeptidase F1. Serine peptidase. MEROPS family S33</fullName>
    </submittedName>
</protein>
<dbReference type="PRINTS" id="PR00793">
    <property type="entry name" value="PROAMNOPTASE"/>
</dbReference>
<dbReference type="InterPro" id="IPR005945">
    <property type="entry name" value="Pro_imino_pep"/>
</dbReference>
<feature type="active site" evidence="4">
    <location>
        <position position="251"/>
    </location>
</feature>
<dbReference type="OrthoDB" id="9796770at2"/>
<dbReference type="InterPro" id="IPR050228">
    <property type="entry name" value="Carboxylesterase_BioH"/>
</dbReference>
<dbReference type="InterPro" id="IPR002410">
    <property type="entry name" value="Peptidase_S33"/>
</dbReference>
<keyword evidence="2 3" id="KW-0378">Hydrolase</keyword>
<name>A0A1H0VRS0_9BURK</name>
<proteinExistence type="inferred from homology"/>
<sequence length="301" mass="33451">MSASHSSREGYAPYREHRTWYRITGNSASDKTPLVIAHGGPGCTHDYLLAFQDLADDGRLVVHYDQLGNGRSSHLPEAPAGFWTIELFLEELDNLLSHLDISDAYHLLGHSWGGMLAAEHAVRQPAGLRALVIVSSPSSFPVWVAEALRLRAHLPAPERIALEQHEMSGRFDHPDYLKATEAFYRRHVCRLPEWPDEVKHTFAAIESDPTVYHTMNGPTEFHVIGSLKDWQIDARLHDVVAPTLIISGHYDEATPACVAPYAALIPGARAIVMPDSSHMCHLEERGPTMHAVADFLAQHES</sequence>